<evidence type="ECO:0000256" key="2">
    <source>
        <dbReference type="ARBA" id="ARBA00022485"/>
    </source>
</evidence>
<dbReference type="GO" id="GO:0016491">
    <property type="term" value="F:oxidoreductase activity"/>
    <property type="evidence" value="ECO:0007669"/>
    <property type="project" value="InterPro"/>
</dbReference>
<keyword evidence="9" id="KW-1185">Reference proteome</keyword>
<dbReference type="OrthoDB" id="9808591at2"/>
<keyword evidence="2" id="KW-0004">4Fe-4S</keyword>
<dbReference type="PROSITE" id="PS01305">
    <property type="entry name" value="MOAA_NIFB_PQQE"/>
    <property type="match status" value="1"/>
</dbReference>
<reference evidence="8 9" key="1">
    <citation type="submission" date="2018-08" db="EMBL/GenBank/DDBJ databases">
        <title>Mucilaginibacter sp. MYSH2.</title>
        <authorList>
            <person name="Seo T."/>
        </authorList>
    </citation>
    <scope>NUCLEOTIDE SEQUENCE [LARGE SCALE GENOMIC DNA]</scope>
    <source>
        <strain evidence="8 9">MYSH2</strain>
    </source>
</reference>
<keyword evidence="5" id="KW-0408">Iron</keyword>
<dbReference type="InterPro" id="IPR007197">
    <property type="entry name" value="rSAM"/>
</dbReference>
<dbReference type="SFLD" id="SFLDG01072">
    <property type="entry name" value="dehydrogenase_like"/>
    <property type="match status" value="1"/>
</dbReference>
<dbReference type="InterPro" id="IPR013785">
    <property type="entry name" value="Aldolase_TIM"/>
</dbReference>
<keyword evidence="6" id="KW-0411">Iron-sulfur</keyword>
<protein>
    <submittedName>
        <fullName evidence="8">Radical SAM protein</fullName>
    </submittedName>
</protein>
<sequence length="376" mass="41923">MEALIDTVLLKVASRCNINCTYCYVYHMGDDNWSRQGKFMSGETIEATARELKKVADLQGKPFSIVLHGGEPFLLGAERLKFLLSTLRNVLSPEFPISIQTNGVLITPELLDICSSYRASVAVSIDGPKEIHDQWRIGHTGSGTFDEVVKGYQILKAHPDHLFLNAGLLAVVDPFSDPAEVYYFFKSLGAPSVDFLYKDGNHDRLPFGKRSLFSTEYGNWMVRLLQVYLADHEPLPIRVLDDMLKVLLGGIVSKEGLGITDFGILIVDTDGTLTKNDTLKSAFNGADQFSQSVNIKNGDLSTFLYSEDFEEYRRMQRPSVAQCLKCPYLDLCGGGMILHRWKNETGFNNTSVYCADQMLLIDEMKAALAKIYGNVA</sequence>
<comment type="caution">
    <text evidence="8">The sequence shown here is derived from an EMBL/GenBank/DDBJ whole genome shotgun (WGS) entry which is preliminary data.</text>
</comment>
<dbReference type="GO" id="GO:0051539">
    <property type="term" value="F:4 iron, 4 sulfur cluster binding"/>
    <property type="evidence" value="ECO:0007669"/>
    <property type="project" value="UniProtKB-KW"/>
</dbReference>
<gene>
    <name evidence="8" type="ORF">D0C36_00840</name>
</gene>
<evidence type="ECO:0000313" key="9">
    <source>
        <dbReference type="Proteomes" id="UP000264217"/>
    </source>
</evidence>
<dbReference type="AlphaFoldDB" id="A0A372NVK3"/>
<dbReference type="CDD" id="cd01335">
    <property type="entry name" value="Radical_SAM"/>
    <property type="match status" value="1"/>
</dbReference>
<proteinExistence type="predicted"/>
<keyword evidence="4" id="KW-0479">Metal-binding</keyword>
<organism evidence="8 9">
    <name type="scientific">Mucilaginibacter conchicola</name>
    <dbReference type="NCBI Taxonomy" id="2303333"/>
    <lineage>
        <taxon>Bacteria</taxon>
        <taxon>Pseudomonadati</taxon>
        <taxon>Bacteroidota</taxon>
        <taxon>Sphingobacteriia</taxon>
        <taxon>Sphingobacteriales</taxon>
        <taxon>Sphingobacteriaceae</taxon>
        <taxon>Mucilaginibacter</taxon>
    </lineage>
</organism>
<dbReference type="RefSeq" id="WP_117389702.1">
    <property type="nucleotide sequence ID" value="NZ_QWDC01000001.1"/>
</dbReference>
<dbReference type="InterPro" id="IPR000385">
    <property type="entry name" value="MoaA_NifB_PqqE_Fe-S-bd_CS"/>
</dbReference>
<dbReference type="PANTHER" id="PTHR43273:SF8">
    <property type="entry name" value="RADICAL SAM DOMAIN PROTEIN"/>
    <property type="match status" value="1"/>
</dbReference>
<evidence type="ECO:0000256" key="4">
    <source>
        <dbReference type="ARBA" id="ARBA00022723"/>
    </source>
</evidence>
<name>A0A372NVK3_9SPHI</name>
<dbReference type="Proteomes" id="UP000264217">
    <property type="component" value="Unassembled WGS sequence"/>
</dbReference>
<dbReference type="Gene3D" id="3.20.20.70">
    <property type="entry name" value="Aldolase class I"/>
    <property type="match status" value="1"/>
</dbReference>
<dbReference type="SFLD" id="SFLDG01386">
    <property type="entry name" value="main_SPASM_domain-containing"/>
    <property type="match status" value="1"/>
</dbReference>
<dbReference type="InterPro" id="IPR023867">
    <property type="entry name" value="Sulphatase_maturase_rSAM"/>
</dbReference>
<dbReference type="GO" id="GO:0046872">
    <property type="term" value="F:metal ion binding"/>
    <property type="evidence" value="ECO:0007669"/>
    <property type="project" value="UniProtKB-KW"/>
</dbReference>
<evidence type="ECO:0000256" key="6">
    <source>
        <dbReference type="ARBA" id="ARBA00023014"/>
    </source>
</evidence>
<evidence type="ECO:0000256" key="5">
    <source>
        <dbReference type="ARBA" id="ARBA00023004"/>
    </source>
</evidence>
<dbReference type="PANTHER" id="PTHR43273">
    <property type="entry name" value="ANAEROBIC SULFATASE-MATURATING ENZYME HOMOLOG ASLB-RELATED"/>
    <property type="match status" value="1"/>
</dbReference>
<dbReference type="Pfam" id="PF04055">
    <property type="entry name" value="Radical_SAM"/>
    <property type="match status" value="1"/>
</dbReference>
<comment type="cofactor">
    <cofactor evidence="1">
        <name>[4Fe-4S] cluster</name>
        <dbReference type="ChEBI" id="CHEBI:49883"/>
    </cofactor>
</comment>
<dbReference type="InterPro" id="IPR058240">
    <property type="entry name" value="rSAM_sf"/>
</dbReference>
<evidence type="ECO:0000259" key="7">
    <source>
        <dbReference type="PROSITE" id="PS51918"/>
    </source>
</evidence>
<accession>A0A372NVK3</accession>
<evidence type="ECO:0000313" key="8">
    <source>
        <dbReference type="EMBL" id="RFZ94136.1"/>
    </source>
</evidence>
<evidence type="ECO:0000256" key="3">
    <source>
        <dbReference type="ARBA" id="ARBA00022691"/>
    </source>
</evidence>
<dbReference type="SFLD" id="SFLDS00029">
    <property type="entry name" value="Radical_SAM"/>
    <property type="match status" value="1"/>
</dbReference>
<evidence type="ECO:0000256" key="1">
    <source>
        <dbReference type="ARBA" id="ARBA00001966"/>
    </source>
</evidence>
<feature type="domain" description="Radical SAM core" evidence="7">
    <location>
        <begin position="2"/>
        <end position="230"/>
    </location>
</feature>
<dbReference type="PROSITE" id="PS51918">
    <property type="entry name" value="RADICAL_SAM"/>
    <property type="match status" value="1"/>
</dbReference>
<dbReference type="NCBIfam" id="NF041707">
    <property type="entry name" value="rSAM_YhhB"/>
    <property type="match status" value="1"/>
</dbReference>
<keyword evidence="3" id="KW-0949">S-adenosyl-L-methionine</keyword>
<dbReference type="SFLD" id="SFLDG01067">
    <property type="entry name" value="SPASM/twitch_domain_containing"/>
    <property type="match status" value="1"/>
</dbReference>
<dbReference type="EMBL" id="QWDC01000001">
    <property type="protein sequence ID" value="RFZ94136.1"/>
    <property type="molecule type" value="Genomic_DNA"/>
</dbReference>
<dbReference type="SUPFAM" id="SSF102114">
    <property type="entry name" value="Radical SAM enzymes"/>
    <property type="match status" value="1"/>
</dbReference>